<protein>
    <submittedName>
        <fullName evidence="1">Uncharacterized protein</fullName>
    </submittedName>
</protein>
<reference evidence="1" key="1">
    <citation type="submission" date="2020-06" db="EMBL/GenBank/DDBJ databases">
        <authorList>
            <person name="Li T."/>
            <person name="Hu X."/>
            <person name="Zhang T."/>
            <person name="Song X."/>
            <person name="Zhang H."/>
            <person name="Dai N."/>
            <person name="Sheng W."/>
            <person name="Hou X."/>
            <person name="Wei L."/>
        </authorList>
    </citation>
    <scope>NUCLEOTIDE SEQUENCE</scope>
    <source>
        <strain evidence="1">G02</strain>
        <tissue evidence="1">Leaf</tissue>
    </source>
</reference>
<comment type="caution">
    <text evidence="1">The sequence shown here is derived from an EMBL/GenBank/DDBJ whole genome shotgun (WGS) entry which is preliminary data.</text>
</comment>
<dbReference type="AlphaFoldDB" id="A0AAW2J4J8"/>
<sequence>MRYQKVSRFISVLIRSDLQDPFQKKFLQVKLSLPKTSSNVASSCQQTGELAIQRARSLRSGPACGLLELALYELAACELASSQLASSLATLPARGLLELATYEL</sequence>
<name>A0AAW2J4J8_SESRA</name>
<gene>
    <name evidence="1" type="ORF">Sradi_7096000</name>
</gene>
<feature type="non-terminal residue" evidence="1">
    <location>
        <position position="104"/>
    </location>
</feature>
<evidence type="ECO:0000313" key="1">
    <source>
        <dbReference type="EMBL" id="KAL0288535.1"/>
    </source>
</evidence>
<dbReference type="EMBL" id="JACGWJ010000766">
    <property type="protein sequence ID" value="KAL0288535.1"/>
    <property type="molecule type" value="Genomic_DNA"/>
</dbReference>
<organism evidence="1">
    <name type="scientific">Sesamum radiatum</name>
    <name type="common">Black benniseed</name>
    <dbReference type="NCBI Taxonomy" id="300843"/>
    <lineage>
        <taxon>Eukaryota</taxon>
        <taxon>Viridiplantae</taxon>
        <taxon>Streptophyta</taxon>
        <taxon>Embryophyta</taxon>
        <taxon>Tracheophyta</taxon>
        <taxon>Spermatophyta</taxon>
        <taxon>Magnoliopsida</taxon>
        <taxon>eudicotyledons</taxon>
        <taxon>Gunneridae</taxon>
        <taxon>Pentapetalae</taxon>
        <taxon>asterids</taxon>
        <taxon>lamiids</taxon>
        <taxon>Lamiales</taxon>
        <taxon>Pedaliaceae</taxon>
        <taxon>Sesamum</taxon>
    </lineage>
</organism>
<reference evidence="1" key="2">
    <citation type="journal article" date="2024" name="Plant">
        <title>Genomic evolution and insights into agronomic trait innovations of Sesamum species.</title>
        <authorList>
            <person name="Miao H."/>
            <person name="Wang L."/>
            <person name="Qu L."/>
            <person name="Liu H."/>
            <person name="Sun Y."/>
            <person name="Le M."/>
            <person name="Wang Q."/>
            <person name="Wei S."/>
            <person name="Zheng Y."/>
            <person name="Lin W."/>
            <person name="Duan Y."/>
            <person name="Cao H."/>
            <person name="Xiong S."/>
            <person name="Wang X."/>
            <person name="Wei L."/>
            <person name="Li C."/>
            <person name="Ma Q."/>
            <person name="Ju M."/>
            <person name="Zhao R."/>
            <person name="Li G."/>
            <person name="Mu C."/>
            <person name="Tian Q."/>
            <person name="Mei H."/>
            <person name="Zhang T."/>
            <person name="Gao T."/>
            <person name="Zhang H."/>
        </authorList>
    </citation>
    <scope>NUCLEOTIDE SEQUENCE</scope>
    <source>
        <strain evidence="1">G02</strain>
    </source>
</reference>
<accession>A0AAW2J4J8</accession>
<proteinExistence type="predicted"/>